<dbReference type="Proteomes" id="UP000029548">
    <property type="component" value="Unassembled WGS sequence"/>
</dbReference>
<sequence>MTTPADTIRDLQQKNRTLGARNEKLVELLRESRDQLTLLRQDLEQMTNPPSTYGIFLEPAKGKIDDPNGPIEQTGGS</sequence>
<evidence type="ECO:0008006" key="5">
    <source>
        <dbReference type="Google" id="ProtNLM"/>
    </source>
</evidence>
<evidence type="ECO:0000256" key="2">
    <source>
        <dbReference type="SAM" id="MobiDB-lite"/>
    </source>
</evidence>
<comment type="caution">
    <text evidence="3">The sequence shown here is derived from an EMBL/GenBank/DDBJ whole genome shotgun (WGS) entry which is preliminary data.</text>
</comment>
<name>A0A095Y6D0_9CORY</name>
<feature type="non-terminal residue" evidence="3">
    <location>
        <position position="77"/>
    </location>
</feature>
<keyword evidence="1" id="KW-0175">Coiled coil</keyword>
<reference evidence="3 4" key="1">
    <citation type="submission" date="2014-07" db="EMBL/GenBank/DDBJ databases">
        <authorList>
            <person name="McCorrison J."/>
            <person name="Sanka R."/>
            <person name="Torralba M."/>
            <person name="Gillis M."/>
            <person name="Haft D.H."/>
            <person name="Methe B."/>
            <person name="Sutton G."/>
            <person name="Nelson K.E."/>
        </authorList>
    </citation>
    <scope>NUCLEOTIDE SEQUENCE [LARGE SCALE GENOMIC DNA]</scope>
    <source>
        <strain evidence="3 4">DNF00450</strain>
    </source>
</reference>
<organism evidence="3 4">
    <name type="scientific">Corynebacterium freneyi DNF00450</name>
    <dbReference type="NCBI Taxonomy" id="1287475"/>
    <lineage>
        <taxon>Bacteria</taxon>
        <taxon>Bacillati</taxon>
        <taxon>Actinomycetota</taxon>
        <taxon>Actinomycetes</taxon>
        <taxon>Mycobacteriales</taxon>
        <taxon>Corynebacteriaceae</taxon>
        <taxon>Corynebacterium</taxon>
    </lineage>
</organism>
<gene>
    <name evidence="3" type="ORF">HMPREF1650_03015</name>
</gene>
<evidence type="ECO:0000313" key="3">
    <source>
        <dbReference type="EMBL" id="KGF18005.1"/>
    </source>
</evidence>
<dbReference type="eggNOG" id="COG1222">
    <property type="taxonomic scope" value="Bacteria"/>
</dbReference>
<evidence type="ECO:0000313" key="4">
    <source>
        <dbReference type="Proteomes" id="UP000029548"/>
    </source>
</evidence>
<proteinExistence type="predicted"/>
<feature type="coiled-coil region" evidence="1">
    <location>
        <begin position="8"/>
        <end position="46"/>
    </location>
</feature>
<dbReference type="AlphaFoldDB" id="A0A095Y6D0"/>
<dbReference type="Gene3D" id="1.20.5.170">
    <property type="match status" value="1"/>
</dbReference>
<evidence type="ECO:0000256" key="1">
    <source>
        <dbReference type="SAM" id="Coils"/>
    </source>
</evidence>
<feature type="region of interest" description="Disordered" evidence="2">
    <location>
        <begin position="58"/>
        <end position="77"/>
    </location>
</feature>
<accession>A0A095Y6D0</accession>
<protein>
    <recommendedName>
        <fullName evidence="5">Proteasome ATPase</fullName>
    </recommendedName>
</protein>
<dbReference type="EMBL" id="JRNE01000031">
    <property type="protein sequence ID" value="KGF18005.1"/>
    <property type="molecule type" value="Genomic_DNA"/>
</dbReference>